<keyword evidence="1" id="KW-0732">Signal</keyword>
<reference evidence="2 3" key="1">
    <citation type="submission" date="2019-06" db="EMBL/GenBank/DDBJ databases">
        <title>A comparative genomics study of ostrich specific Mycoplasmas.</title>
        <authorList>
            <person name="Botes A."/>
            <person name="Nel T."/>
        </authorList>
    </citation>
    <scope>NUCLEOTIDE SEQUENCE [LARGE SCALE GENOMIC DNA]</scope>
    <source>
        <strain evidence="2 3">Ms01</strain>
    </source>
</reference>
<evidence type="ECO:0000313" key="3">
    <source>
        <dbReference type="Proteomes" id="UP000317904"/>
    </source>
</evidence>
<protein>
    <submittedName>
        <fullName evidence="2">Variable surface lipoprotein</fullName>
    </submittedName>
</protein>
<keyword evidence="2" id="KW-0449">Lipoprotein</keyword>
<dbReference type="Proteomes" id="UP000317904">
    <property type="component" value="Unassembled WGS sequence"/>
</dbReference>
<organism evidence="2 3">
    <name type="scientific">Mycoplasma struthionis</name>
    <dbReference type="NCBI Taxonomy" id="538220"/>
    <lineage>
        <taxon>Bacteria</taxon>
        <taxon>Bacillati</taxon>
        <taxon>Mycoplasmatota</taxon>
        <taxon>Mollicutes</taxon>
        <taxon>Mycoplasmataceae</taxon>
        <taxon>Mycoplasma</taxon>
    </lineage>
</organism>
<accession>A0A502M2K8</accession>
<proteinExistence type="predicted"/>
<feature type="chain" id="PRO_5021392135" evidence="1">
    <location>
        <begin position="51"/>
        <end position="104"/>
    </location>
</feature>
<comment type="caution">
    <text evidence="2">The sequence shown here is derived from an EMBL/GenBank/DDBJ whole genome shotgun (WGS) entry which is preliminary data.</text>
</comment>
<evidence type="ECO:0000256" key="1">
    <source>
        <dbReference type="SAM" id="SignalP"/>
    </source>
</evidence>
<dbReference type="EMBL" id="VFSY01000001">
    <property type="protein sequence ID" value="TPI03088.1"/>
    <property type="molecule type" value="Genomic_DNA"/>
</dbReference>
<gene>
    <name evidence="2" type="ORF">FJM01_00035</name>
</gene>
<evidence type="ECO:0000313" key="2">
    <source>
        <dbReference type="EMBL" id="TPI03088.1"/>
    </source>
</evidence>
<sequence>MQPKNSFGLFLVVLFFLNLKGKFLKSMKKLHKIILAVSSLAATASISAVAASCGGGTTGGTKRKFGYDQQYDGKIKNSSWILNKRSTRSWTSSYRWWIQQMINC</sequence>
<feature type="signal peptide" evidence="1">
    <location>
        <begin position="1"/>
        <end position="50"/>
    </location>
</feature>
<name>A0A502M2K8_9MOLU</name>
<dbReference type="AlphaFoldDB" id="A0A502M2K8"/>